<proteinExistence type="predicted"/>
<dbReference type="EMBL" id="CAJNNV010014609">
    <property type="protein sequence ID" value="CAE8602738.1"/>
    <property type="molecule type" value="Genomic_DNA"/>
</dbReference>
<gene>
    <name evidence="1" type="ORF">PGLA1383_LOCUS20975</name>
    <name evidence="2" type="ORF">PGLA2088_LOCUS4418</name>
</gene>
<evidence type="ECO:0000313" key="3">
    <source>
        <dbReference type="Proteomes" id="UP000654075"/>
    </source>
</evidence>
<accession>A0A813EUP1</accession>
<evidence type="ECO:0000313" key="1">
    <source>
        <dbReference type="EMBL" id="CAE8602738.1"/>
    </source>
</evidence>
<dbReference type="EMBL" id="CAJNNW010004022">
    <property type="protein sequence ID" value="CAE8646013.1"/>
    <property type="molecule type" value="Genomic_DNA"/>
</dbReference>
<name>A0A813EUP1_POLGL</name>
<protein>
    <submittedName>
        <fullName evidence="1">Uncharacterized protein</fullName>
    </submittedName>
</protein>
<comment type="caution">
    <text evidence="1">The sequence shown here is derived from an EMBL/GenBank/DDBJ whole genome shotgun (WGS) entry which is preliminary data.</text>
</comment>
<organism evidence="1 3">
    <name type="scientific">Polarella glacialis</name>
    <name type="common">Dinoflagellate</name>
    <dbReference type="NCBI Taxonomy" id="89957"/>
    <lineage>
        <taxon>Eukaryota</taxon>
        <taxon>Sar</taxon>
        <taxon>Alveolata</taxon>
        <taxon>Dinophyceae</taxon>
        <taxon>Suessiales</taxon>
        <taxon>Suessiaceae</taxon>
        <taxon>Polarella</taxon>
    </lineage>
</organism>
<dbReference type="Proteomes" id="UP000626109">
    <property type="component" value="Unassembled WGS sequence"/>
</dbReference>
<reference evidence="1" key="1">
    <citation type="submission" date="2021-02" db="EMBL/GenBank/DDBJ databases">
        <authorList>
            <person name="Dougan E. K."/>
            <person name="Rhodes N."/>
            <person name="Thang M."/>
            <person name="Chan C."/>
        </authorList>
    </citation>
    <scope>NUCLEOTIDE SEQUENCE</scope>
</reference>
<evidence type="ECO:0000313" key="2">
    <source>
        <dbReference type="EMBL" id="CAE8646013.1"/>
    </source>
</evidence>
<dbReference type="Proteomes" id="UP000654075">
    <property type="component" value="Unassembled WGS sequence"/>
</dbReference>
<keyword evidence="3" id="KW-1185">Reference proteome</keyword>
<sequence length="172" mass="18714">MATPRLNRRSAATAPIASVPGDIMQLAHSLSDVTILTTALPLALLAARPIISHLRSGWLLSVPWKLRGHLQLSTFQRINFETVILGAFEGFEEGSREVVLRSCCGLANGLGSREALIRAFEAATRPMNCDDNTVSQLTNGYRRIKEELARPGTPRLRGAVSGQIPVYVVPLE</sequence>
<dbReference type="AlphaFoldDB" id="A0A813EUP1"/>